<dbReference type="PANTHER" id="PTHR32027:SF0">
    <property type="entry name" value="CYTOSINE DEAMINASE"/>
    <property type="match status" value="1"/>
</dbReference>
<proteinExistence type="predicted"/>
<dbReference type="Pfam" id="PF07969">
    <property type="entry name" value="Amidohydro_3"/>
    <property type="match status" value="1"/>
</dbReference>
<sequence length="450" mass="48671">MNGGDEMTSSYDLIVRNALLIGNDTSTDIGITDGLIAGMGQLADAEAAETIDAEGRLLVPPFVEPHVHLDTALTAGNPVWNESGTLAEGIGIWSSRKLMLTREDIIARAERTIQLYLGYGVLHLRTMVDIGDPKLMALEAILEIKERYRGLIDIQVIAFPQDGIIGCPANEERMKEALRMGADGVSAVPHLENTREEGVLSLRKAFNLAERSGTYVHVFCDETDDENSKYLEVCASLALSSGIGSRVTAAHANAAAYYNESYFQKIMGLVKRSGLSIVACPLINSVMQGRYDSYPKGRGITRIKEFQQAGINVALSHDDIRSPFYPLGTGNPLDAAHMAAHLAHMSGRAEMRSLIGMITEGGAIAMGLEEYNYQGGVLRDGAPASFLLFDAKDSSDLIRQRLSPRFVFRSGRVIAETRPAVTNLLDTADNGRADLVIPLAMKMGASPNVS</sequence>
<accession>A0A7X2H7Q5</accession>
<dbReference type="InterPro" id="IPR032466">
    <property type="entry name" value="Metal_Hydrolase"/>
</dbReference>
<evidence type="ECO:0000313" key="5">
    <source>
        <dbReference type="Proteomes" id="UP000463051"/>
    </source>
</evidence>
<dbReference type="GO" id="GO:0019239">
    <property type="term" value="F:deaminase activity"/>
    <property type="evidence" value="ECO:0007669"/>
    <property type="project" value="UniProtKB-ARBA"/>
</dbReference>
<dbReference type="SUPFAM" id="SSF51556">
    <property type="entry name" value="Metallo-dependent hydrolases"/>
    <property type="match status" value="1"/>
</dbReference>
<protein>
    <submittedName>
        <fullName evidence="4">Amidohydrolase family protein</fullName>
    </submittedName>
</protein>
<dbReference type="FunFam" id="3.20.20.140:FF:000019">
    <property type="entry name" value="Cytosine deaminase"/>
    <property type="match status" value="1"/>
</dbReference>
<dbReference type="AlphaFoldDB" id="A0A7X2H7Q5"/>
<dbReference type="GO" id="GO:0046872">
    <property type="term" value="F:metal ion binding"/>
    <property type="evidence" value="ECO:0007669"/>
    <property type="project" value="UniProtKB-KW"/>
</dbReference>
<keyword evidence="1" id="KW-0479">Metal-binding</keyword>
<gene>
    <name evidence="4" type="ORF">GJB61_18905</name>
</gene>
<dbReference type="EMBL" id="WJXB01000007">
    <property type="protein sequence ID" value="MRN55051.1"/>
    <property type="molecule type" value="Genomic_DNA"/>
</dbReference>
<keyword evidence="5" id="KW-1185">Reference proteome</keyword>
<dbReference type="CDD" id="cd01293">
    <property type="entry name" value="Bact_CD"/>
    <property type="match status" value="1"/>
</dbReference>
<organism evidence="4 5">
    <name type="scientific">Paenibacillus monticola</name>
    <dbReference type="NCBI Taxonomy" id="2666075"/>
    <lineage>
        <taxon>Bacteria</taxon>
        <taxon>Bacillati</taxon>
        <taxon>Bacillota</taxon>
        <taxon>Bacilli</taxon>
        <taxon>Bacillales</taxon>
        <taxon>Paenibacillaceae</taxon>
        <taxon>Paenibacillus</taxon>
    </lineage>
</organism>
<dbReference type="InterPro" id="IPR013108">
    <property type="entry name" value="Amidohydro_3"/>
</dbReference>
<dbReference type="Gene3D" id="2.30.40.10">
    <property type="entry name" value="Urease, subunit C, domain 1"/>
    <property type="match status" value="1"/>
</dbReference>
<evidence type="ECO:0000313" key="4">
    <source>
        <dbReference type="EMBL" id="MRN55051.1"/>
    </source>
</evidence>
<dbReference type="InterPro" id="IPR052349">
    <property type="entry name" value="Metallo-hydrolase_Enzymes"/>
</dbReference>
<dbReference type="PANTHER" id="PTHR32027">
    <property type="entry name" value="CYTOSINE DEAMINASE"/>
    <property type="match status" value="1"/>
</dbReference>
<feature type="domain" description="Amidohydrolase 3" evidence="3">
    <location>
        <begin position="49"/>
        <end position="392"/>
    </location>
</feature>
<evidence type="ECO:0000256" key="1">
    <source>
        <dbReference type="ARBA" id="ARBA00022723"/>
    </source>
</evidence>
<comment type="caution">
    <text evidence="4">The sequence shown here is derived from an EMBL/GenBank/DDBJ whole genome shotgun (WGS) entry which is preliminary data.</text>
</comment>
<name>A0A7X2H7Q5_9BACL</name>
<dbReference type="Proteomes" id="UP000463051">
    <property type="component" value="Unassembled WGS sequence"/>
</dbReference>
<dbReference type="GO" id="GO:0016814">
    <property type="term" value="F:hydrolase activity, acting on carbon-nitrogen (but not peptide) bonds, in cyclic amidines"/>
    <property type="evidence" value="ECO:0007669"/>
    <property type="project" value="UniProtKB-ARBA"/>
</dbReference>
<evidence type="ECO:0000256" key="2">
    <source>
        <dbReference type="ARBA" id="ARBA00022801"/>
    </source>
</evidence>
<dbReference type="SUPFAM" id="SSF51338">
    <property type="entry name" value="Composite domain of metallo-dependent hydrolases"/>
    <property type="match status" value="2"/>
</dbReference>
<reference evidence="4 5" key="1">
    <citation type="submission" date="2019-11" db="EMBL/GenBank/DDBJ databases">
        <title>Paenibacillus monticola sp. nov., a novel PGPR strain isolated from mountain sample in China.</title>
        <authorList>
            <person name="Zhao Q."/>
            <person name="Li H.-P."/>
            <person name="Zhang J.-L."/>
        </authorList>
    </citation>
    <scope>NUCLEOTIDE SEQUENCE [LARGE SCALE GENOMIC DNA]</scope>
    <source>
        <strain evidence="4 5">LC-T2</strain>
    </source>
</reference>
<dbReference type="InterPro" id="IPR011059">
    <property type="entry name" value="Metal-dep_hydrolase_composite"/>
</dbReference>
<keyword evidence="2 4" id="KW-0378">Hydrolase</keyword>
<dbReference type="Gene3D" id="3.20.20.140">
    <property type="entry name" value="Metal-dependent hydrolases"/>
    <property type="match status" value="1"/>
</dbReference>
<evidence type="ECO:0000259" key="3">
    <source>
        <dbReference type="Pfam" id="PF07969"/>
    </source>
</evidence>